<dbReference type="Pfam" id="PF16413">
    <property type="entry name" value="Mlh1_C"/>
    <property type="match status" value="1"/>
</dbReference>
<dbReference type="OrthoDB" id="5873004at2759"/>
<dbReference type="Pfam" id="PF00620">
    <property type="entry name" value="RhoGAP"/>
    <property type="match status" value="1"/>
</dbReference>
<dbReference type="FunFam" id="3.30.230.10:FF:000014">
    <property type="entry name" value="DNA mismatch repair protein Mlh1"/>
    <property type="match status" value="1"/>
</dbReference>
<dbReference type="GO" id="GO:0030983">
    <property type="term" value="F:mismatched DNA binding"/>
    <property type="evidence" value="ECO:0007669"/>
    <property type="project" value="InterPro"/>
</dbReference>
<dbReference type="InterPro" id="IPR038973">
    <property type="entry name" value="MutL/Mlh/Pms-like"/>
</dbReference>
<evidence type="ECO:0000256" key="1">
    <source>
        <dbReference type="ARBA" id="ARBA00004123"/>
    </source>
</evidence>
<dbReference type="SUPFAM" id="SSF55874">
    <property type="entry name" value="ATPase domain of HSP90 chaperone/DNA topoisomerase II/histidine kinase"/>
    <property type="match status" value="1"/>
</dbReference>
<dbReference type="InterPro" id="IPR014721">
    <property type="entry name" value="Ribsml_uS5_D2-typ_fold_subgr"/>
</dbReference>
<evidence type="ECO:0000256" key="5">
    <source>
        <dbReference type="ARBA" id="ARBA00023242"/>
    </source>
</evidence>
<dbReference type="PANTHER" id="PTHR10073">
    <property type="entry name" value="DNA MISMATCH REPAIR PROTEIN MLH, PMS, MUTL"/>
    <property type="match status" value="1"/>
</dbReference>
<comment type="caution">
    <text evidence="8">The sequence shown here is derived from an EMBL/GenBank/DDBJ whole genome shotgun (WGS) entry which is preliminary data.</text>
</comment>
<gene>
    <name evidence="8" type="ORF">B7P43_G11097</name>
</gene>
<keyword evidence="5" id="KW-0539">Nucleus</keyword>
<dbReference type="Gene3D" id="3.30.565.10">
    <property type="entry name" value="Histidine kinase-like ATPase, C-terminal domain"/>
    <property type="match status" value="1"/>
</dbReference>
<dbReference type="Gene3D" id="3.30.230.10">
    <property type="match status" value="1"/>
</dbReference>
<dbReference type="InterPro" id="IPR032189">
    <property type="entry name" value="Mlh1_C"/>
</dbReference>
<comment type="similarity">
    <text evidence="2">Belongs to the DNA mismatch repair MutL/HexB family.</text>
</comment>
<sequence>MVAAVPASDTDVVQPGPSVRTRQRPQVDPPGRLSGDMRKHILVKIVKSEYCKKKHPSRQCRVCAEHKKKSRTAYMCNFFKVEDLSTITTYCFRGEALASISHVAHLTIVTKTANEQCAYSKLKAPAKPCTGNQGTQITVEDLFYNMSTRRKALKSAAEEHNRIADVVGRYAIHNCHVGFTLKKQIRTPPNSTVVDNIRTIYGKTIAKELLELKAADDALRLKLTGCISNVNYSSKKHIMLLMPSFTTLKKAMEQVYSIYLPQNKHPFLYLSLELDSRNIDVNVHPTKHEVHFLHEDLVLDKIKAAVEGNLLGCNTSRVFYTQAGPASWCWYAKETMAVETNKIYAHQMVRTDSSVQKLDKYFGSLAAATKPSARVECKLTSVLELRRDVEDATHVGLRALLKNSTFIGCLSPKQALIQHETKLFLCNTARLSEELFQIMLFDFGNFGVIRFTNPLPIYEMALVALDDASSGWTEVDRPKTELARSIEELLMEKGPMLDEYFSMIIDTKGNLCSLPLLLDQYSPATCGLPLFLLYLSTGVDWDEEKGCFDSFCREIVWFYRQKLHSDHWDTRGHCVTITNNVSEVERRMLEEFGPPAVHRDTVVRINKQFDETASALNPKHPGQPRTVRTADTQASFAAELASSPQKSKSTHRLLALLDISRTSLPRVLSDMKLTPCHPRLIHALNEDDFNRQLEFAKLMLTKFQENPELIRNIVWTDEAKLQTSGSVIVRHEFDEHLVPVVCEYQKPLQDVHSVASALKMYFLELPNPLCTYQLYHAFVDAFQHSPEVGCRLFRMQHAVQKLPLPHQRTLGALLLYLAHVAKQCHTTGMPSHNLAIVWSPKHSALLGA</sequence>
<dbReference type="InterPro" id="IPR013507">
    <property type="entry name" value="DNA_mismatch_S5_2-like"/>
</dbReference>
<dbReference type="SMART" id="SM00324">
    <property type="entry name" value="RhoGAP"/>
    <property type="match status" value="1"/>
</dbReference>
<dbReference type="GO" id="GO:0016887">
    <property type="term" value="F:ATP hydrolysis activity"/>
    <property type="evidence" value="ECO:0007669"/>
    <property type="project" value="InterPro"/>
</dbReference>
<dbReference type="GO" id="GO:0006298">
    <property type="term" value="P:mismatch repair"/>
    <property type="evidence" value="ECO:0007669"/>
    <property type="project" value="InterPro"/>
</dbReference>
<proteinExistence type="inferred from homology"/>
<evidence type="ECO:0000256" key="6">
    <source>
        <dbReference type="SAM" id="MobiDB-lite"/>
    </source>
</evidence>
<feature type="domain" description="Rho-GAP" evidence="7">
    <location>
        <begin position="687"/>
        <end position="848"/>
    </location>
</feature>
<protein>
    <recommendedName>
        <fullName evidence="7">Rho-GAP domain-containing protein</fullName>
    </recommendedName>
</protein>
<dbReference type="GO" id="GO:0032389">
    <property type="term" value="C:MutLalpha complex"/>
    <property type="evidence" value="ECO:0007669"/>
    <property type="project" value="TreeGrafter"/>
</dbReference>
<dbReference type="Pfam" id="PF01119">
    <property type="entry name" value="DNA_mis_repair"/>
    <property type="match status" value="1"/>
</dbReference>
<dbReference type="InParanoid" id="A0A2J7RF61"/>
<dbReference type="InterPro" id="IPR036890">
    <property type="entry name" value="HATPase_C_sf"/>
</dbReference>
<dbReference type="InterPro" id="IPR008936">
    <property type="entry name" value="Rho_GTPase_activation_prot"/>
</dbReference>
<name>A0A2J7RF61_9NEOP</name>
<evidence type="ECO:0000256" key="4">
    <source>
        <dbReference type="ARBA" id="ARBA00023204"/>
    </source>
</evidence>
<evidence type="ECO:0000256" key="3">
    <source>
        <dbReference type="ARBA" id="ARBA00022763"/>
    </source>
</evidence>
<keyword evidence="3" id="KW-0227">DNA damage</keyword>
<dbReference type="SUPFAM" id="SSF48350">
    <property type="entry name" value="GTPase activation domain, GAP"/>
    <property type="match status" value="1"/>
</dbReference>
<dbReference type="EMBL" id="NEVH01004413">
    <property type="protein sequence ID" value="PNF39450.1"/>
    <property type="molecule type" value="Genomic_DNA"/>
</dbReference>
<dbReference type="GO" id="GO:0140664">
    <property type="term" value="F:ATP-dependent DNA damage sensor activity"/>
    <property type="evidence" value="ECO:0007669"/>
    <property type="project" value="InterPro"/>
</dbReference>
<dbReference type="InterPro" id="IPR002099">
    <property type="entry name" value="MutL/Mlh/PMS"/>
</dbReference>
<dbReference type="InterPro" id="IPR000198">
    <property type="entry name" value="RhoGAP_dom"/>
</dbReference>
<dbReference type="Gene3D" id="1.10.555.10">
    <property type="entry name" value="Rho GTPase activation protein"/>
    <property type="match status" value="1"/>
</dbReference>
<dbReference type="SUPFAM" id="SSF54211">
    <property type="entry name" value="Ribosomal protein S5 domain 2-like"/>
    <property type="match status" value="1"/>
</dbReference>
<dbReference type="Proteomes" id="UP000235965">
    <property type="component" value="Unassembled WGS sequence"/>
</dbReference>
<dbReference type="SMART" id="SM01340">
    <property type="entry name" value="DNA_mis_repair"/>
    <property type="match status" value="1"/>
</dbReference>
<dbReference type="AlphaFoldDB" id="A0A2J7RF61"/>
<evidence type="ECO:0000259" key="7">
    <source>
        <dbReference type="PROSITE" id="PS50238"/>
    </source>
</evidence>
<evidence type="ECO:0000313" key="8">
    <source>
        <dbReference type="EMBL" id="PNF39450.1"/>
    </source>
</evidence>
<reference evidence="8 9" key="1">
    <citation type="submission" date="2017-12" db="EMBL/GenBank/DDBJ databases">
        <title>Hemimetabolous genomes reveal molecular basis of termite eusociality.</title>
        <authorList>
            <person name="Harrison M.C."/>
            <person name="Jongepier E."/>
            <person name="Robertson H.M."/>
            <person name="Arning N."/>
            <person name="Bitard-Feildel T."/>
            <person name="Chao H."/>
            <person name="Childers C.P."/>
            <person name="Dinh H."/>
            <person name="Doddapaneni H."/>
            <person name="Dugan S."/>
            <person name="Gowin J."/>
            <person name="Greiner C."/>
            <person name="Han Y."/>
            <person name="Hu H."/>
            <person name="Hughes D.S.T."/>
            <person name="Huylmans A.-K."/>
            <person name="Kemena C."/>
            <person name="Kremer L.P.M."/>
            <person name="Lee S.L."/>
            <person name="Lopez-Ezquerra A."/>
            <person name="Mallet L."/>
            <person name="Monroy-Kuhn J.M."/>
            <person name="Moser A."/>
            <person name="Murali S.C."/>
            <person name="Muzny D.M."/>
            <person name="Otani S."/>
            <person name="Piulachs M.-D."/>
            <person name="Poelchau M."/>
            <person name="Qu J."/>
            <person name="Schaub F."/>
            <person name="Wada-Katsumata A."/>
            <person name="Worley K.C."/>
            <person name="Xie Q."/>
            <person name="Ylla G."/>
            <person name="Poulsen M."/>
            <person name="Gibbs R.A."/>
            <person name="Schal C."/>
            <person name="Richards S."/>
            <person name="Belles X."/>
            <person name="Korb J."/>
            <person name="Bornberg-Bauer E."/>
        </authorList>
    </citation>
    <scope>NUCLEOTIDE SEQUENCE [LARGE SCALE GENOMIC DNA]</scope>
    <source>
        <tissue evidence="8">Whole body</tissue>
    </source>
</reference>
<dbReference type="PANTHER" id="PTHR10073:SF12">
    <property type="entry name" value="DNA MISMATCH REPAIR PROTEIN MLH1"/>
    <property type="match status" value="1"/>
</dbReference>
<keyword evidence="4" id="KW-0234">DNA repair</keyword>
<dbReference type="GO" id="GO:0005524">
    <property type="term" value="F:ATP binding"/>
    <property type="evidence" value="ECO:0007669"/>
    <property type="project" value="InterPro"/>
</dbReference>
<dbReference type="STRING" id="105785.A0A2J7RF61"/>
<evidence type="ECO:0000313" key="9">
    <source>
        <dbReference type="Proteomes" id="UP000235965"/>
    </source>
</evidence>
<dbReference type="PROSITE" id="PS50238">
    <property type="entry name" value="RHOGAP"/>
    <property type="match status" value="1"/>
</dbReference>
<keyword evidence="9" id="KW-1185">Reference proteome</keyword>
<dbReference type="GO" id="GO:0007165">
    <property type="term" value="P:signal transduction"/>
    <property type="evidence" value="ECO:0007669"/>
    <property type="project" value="InterPro"/>
</dbReference>
<dbReference type="InterPro" id="IPR020568">
    <property type="entry name" value="Ribosomal_Su5_D2-typ_SF"/>
</dbReference>
<accession>A0A2J7RF61</accession>
<dbReference type="FunCoup" id="A0A2J7RF61">
    <property type="interactions" value="1146"/>
</dbReference>
<organism evidence="8 9">
    <name type="scientific">Cryptotermes secundus</name>
    <dbReference type="NCBI Taxonomy" id="105785"/>
    <lineage>
        <taxon>Eukaryota</taxon>
        <taxon>Metazoa</taxon>
        <taxon>Ecdysozoa</taxon>
        <taxon>Arthropoda</taxon>
        <taxon>Hexapoda</taxon>
        <taxon>Insecta</taxon>
        <taxon>Pterygota</taxon>
        <taxon>Neoptera</taxon>
        <taxon>Polyneoptera</taxon>
        <taxon>Dictyoptera</taxon>
        <taxon>Blattodea</taxon>
        <taxon>Blattoidea</taxon>
        <taxon>Termitoidae</taxon>
        <taxon>Kalotermitidae</taxon>
        <taxon>Cryptotermitinae</taxon>
        <taxon>Cryptotermes</taxon>
    </lineage>
</organism>
<evidence type="ECO:0000256" key="2">
    <source>
        <dbReference type="ARBA" id="ARBA00006082"/>
    </source>
</evidence>
<dbReference type="NCBIfam" id="TIGR00585">
    <property type="entry name" value="mutl"/>
    <property type="match status" value="1"/>
</dbReference>
<comment type="subcellular location">
    <subcellularLocation>
        <location evidence="1">Nucleus</location>
    </subcellularLocation>
</comment>
<feature type="region of interest" description="Disordered" evidence="6">
    <location>
        <begin position="1"/>
        <end position="34"/>
    </location>
</feature>